<evidence type="ECO:0000313" key="1">
    <source>
        <dbReference type="EMBL" id="HHL43972.1"/>
    </source>
</evidence>
<name>A0A7C5M1D6_9PROT</name>
<comment type="caution">
    <text evidence="1">The sequence shown here is derived from an EMBL/GenBank/DDBJ whole genome shotgun (WGS) entry which is preliminary data.</text>
</comment>
<dbReference type="EMBL" id="DRMJ01000535">
    <property type="protein sequence ID" value="HHL43972.1"/>
    <property type="molecule type" value="Genomic_DNA"/>
</dbReference>
<protein>
    <submittedName>
        <fullName evidence="1">Uncharacterized protein</fullName>
    </submittedName>
</protein>
<accession>A0A7C5M1D6</accession>
<dbReference type="Proteomes" id="UP000885830">
    <property type="component" value="Unassembled WGS sequence"/>
</dbReference>
<reference evidence="1" key="1">
    <citation type="journal article" date="2020" name="mSystems">
        <title>Genome- and Community-Level Interaction Insights into Carbon Utilization and Element Cycling Functions of Hydrothermarchaeota in Hydrothermal Sediment.</title>
        <authorList>
            <person name="Zhou Z."/>
            <person name="Liu Y."/>
            <person name="Xu W."/>
            <person name="Pan J."/>
            <person name="Luo Z.H."/>
            <person name="Li M."/>
        </authorList>
    </citation>
    <scope>NUCLEOTIDE SEQUENCE [LARGE SCALE GENOMIC DNA]</scope>
    <source>
        <strain evidence="1">HyVt-485</strain>
    </source>
</reference>
<dbReference type="AlphaFoldDB" id="A0A7C5M1D6"/>
<gene>
    <name evidence="1" type="ORF">ENJ42_10160</name>
</gene>
<sequence length="175" mass="20019">MFKITLENRTAFEQAMSNTQELDCLESDELSEWIMQAFEWPKVNSDFSLIWGSKTIQSDIYELSSALESWLAFVHWLQKGVVGHEHFAPWTSGFQMSFEASRDEKSLVTMRLTGGTFYDDPDIPNIITDRDGAIIIELAKLFLIVQQGLAALGKKYCLLDHVIQVAGFDIFREKE</sequence>
<organism evidence="1">
    <name type="scientific">Hellea balneolensis</name>
    <dbReference type="NCBI Taxonomy" id="287478"/>
    <lineage>
        <taxon>Bacteria</taxon>
        <taxon>Pseudomonadati</taxon>
        <taxon>Pseudomonadota</taxon>
        <taxon>Alphaproteobacteria</taxon>
        <taxon>Maricaulales</taxon>
        <taxon>Robiginitomaculaceae</taxon>
        <taxon>Hellea</taxon>
    </lineage>
</organism>
<proteinExistence type="predicted"/>